<name>A0A7C6EBT7_UNCW3</name>
<gene>
    <name evidence="2" type="ORF">ENW73_09145</name>
</gene>
<dbReference type="Gene3D" id="3.10.310.70">
    <property type="match status" value="1"/>
</dbReference>
<feature type="domain" description="Amidohydrolase 3" evidence="1">
    <location>
        <begin position="50"/>
        <end position="501"/>
    </location>
</feature>
<dbReference type="InterPro" id="IPR033932">
    <property type="entry name" value="YtcJ-like"/>
</dbReference>
<dbReference type="PANTHER" id="PTHR22642:SF22">
    <property type="entry name" value="EXOENZYMES REGULATORY PROTEIN AEPA"/>
    <property type="match status" value="1"/>
</dbReference>
<dbReference type="CDD" id="cd01300">
    <property type="entry name" value="YtcJ_like"/>
    <property type="match status" value="1"/>
</dbReference>
<dbReference type="PANTHER" id="PTHR22642">
    <property type="entry name" value="IMIDAZOLONEPROPIONASE"/>
    <property type="match status" value="1"/>
</dbReference>
<dbReference type="Gene3D" id="2.30.40.10">
    <property type="entry name" value="Urease, subunit C, domain 1"/>
    <property type="match status" value="1"/>
</dbReference>
<proteinExistence type="predicted"/>
<dbReference type="Pfam" id="PF07969">
    <property type="entry name" value="Amidohydro_3"/>
    <property type="match status" value="1"/>
</dbReference>
<dbReference type="AlphaFoldDB" id="A0A7C6EBT7"/>
<dbReference type="GO" id="GO:0016810">
    <property type="term" value="F:hydrolase activity, acting on carbon-nitrogen (but not peptide) bonds"/>
    <property type="evidence" value="ECO:0007669"/>
    <property type="project" value="InterPro"/>
</dbReference>
<comment type="caution">
    <text evidence="2">The sequence shown here is derived from an EMBL/GenBank/DDBJ whole genome shotgun (WGS) entry which is preliminary data.</text>
</comment>
<dbReference type="EMBL" id="DTLI01000218">
    <property type="protein sequence ID" value="HHS52997.1"/>
    <property type="molecule type" value="Genomic_DNA"/>
</dbReference>
<reference evidence="2" key="1">
    <citation type="journal article" date="2020" name="mSystems">
        <title>Genome- and Community-Level Interaction Insights into Carbon Utilization and Element Cycling Functions of Hydrothermarchaeota in Hydrothermal Sediment.</title>
        <authorList>
            <person name="Zhou Z."/>
            <person name="Liu Y."/>
            <person name="Xu W."/>
            <person name="Pan J."/>
            <person name="Luo Z.H."/>
            <person name="Li M."/>
        </authorList>
    </citation>
    <scope>NUCLEOTIDE SEQUENCE [LARGE SCALE GENOMIC DNA]</scope>
    <source>
        <strain evidence="2">SpSt-876</strain>
    </source>
</reference>
<dbReference type="InterPro" id="IPR032466">
    <property type="entry name" value="Metal_Hydrolase"/>
</dbReference>
<dbReference type="SUPFAM" id="SSF51556">
    <property type="entry name" value="Metallo-dependent hydrolases"/>
    <property type="match status" value="1"/>
</dbReference>
<dbReference type="InterPro" id="IPR013108">
    <property type="entry name" value="Amidohydro_3"/>
</dbReference>
<evidence type="ECO:0000259" key="1">
    <source>
        <dbReference type="Pfam" id="PF07969"/>
    </source>
</evidence>
<organism evidence="2">
    <name type="scientific">candidate division WOR-3 bacterium</name>
    <dbReference type="NCBI Taxonomy" id="2052148"/>
    <lineage>
        <taxon>Bacteria</taxon>
        <taxon>Bacteria division WOR-3</taxon>
    </lineage>
</organism>
<accession>A0A7C6EBT7</accession>
<protein>
    <recommendedName>
        <fullName evidence="1">Amidohydrolase 3 domain-containing protein</fullName>
    </recommendedName>
</protein>
<dbReference type="Gene3D" id="3.20.20.140">
    <property type="entry name" value="Metal-dependent hydrolases"/>
    <property type="match status" value="1"/>
</dbReference>
<dbReference type="InterPro" id="IPR011059">
    <property type="entry name" value="Metal-dep_hydrolase_composite"/>
</dbReference>
<evidence type="ECO:0000313" key="2">
    <source>
        <dbReference type="EMBL" id="HHS52997.1"/>
    </source>
</evidence>
<sequence length="503" mass="56793">MTVFKARKIYSLDEQGNIYNYLWVKDSKVFQLSNDCFAQPSARDGFKQFENNYIIPGFIDSHVHILGTGLQYIFPNFTQAQSLEEVYELLLEGRQKNKELKFILGYNLELDNLKEKRFPTRTELDRVIKDIPVLLYRIDGHSGALNTIGLEFALGDELTEGIELDSYHQPTGIVRGQAFERVARKFRQFLNPDLKTEAIFLACWQAARKGITTMVAMIGSDEADDNSIELLLRVKDKLPIEVIPFYQTLDINKVLALGLKRIGGCILIDGSFGSHTAALTRDYADEPGNKGVLYFDDDKLFNFIQKALQANLQIAVHAIGDRAINQVLNNFARFNCASPVFGGLKQRHRIEHAELLTDDLIERIAKLGLILSVQPAFEYYWGGPNKMYAQRLGERYKLTNPYRKLIDAGVILCGGSDSPITPLDPILGIKSAVNHPNPENSITVRQGFNLFTSNGAYAVFKENELGMLKPNFSADFVVISDDPFKTLDFQILEVYKAGKRIFP</sequence>